<accession>A0ABU9I4Q8</accession>
<organism evidence="1 2">
    <name type="scientific">Flavobacterium helocola</name>
    <dbReference type="NCBI Taxonomy" id="3139139"/>
    <lineage>
        <taxon>Bacteria</taxon>
        <taxon>Pseudomonadati</taxon>
        <taxon>Bacteroidota</taxon>
        <taxon>Flavobacteriia</taxon>
        <taxon>Flavobacteriales</taxon>
        <taxon>Flavobacteriaceae</taxon>
        <taxon>Flavobacterium</taxon>
    </lineage>
</organism>
<name>A0ABU9I4Q8_9FLAO</name>
<reference evidence="1 2" key="1">
    <citation type="submission" date="2024-04" db="EMBL/GenBank/DDBJ databases">
        <title>Flavobacterium sp. DGU41 16S ribosomal RNA gene Genome sequencing and assembly.</title>
        <authorList>
            <person name="Park S."/>
        </authorList>
    </citation>
    <scope>NUCLEOTIDE SEQUENCE [LARGE SCALE GENOMIC DNA]</scope>
    <source>
        <strain evidence="1 2">DGU41</strain>
    </source>
</reference>
<evidence type="ECO:0000313" key="1">
    <source>
        <dbReference type="EMBL" id="MEL1247382.1"/>
    </source>
</evidence>
<dbReference type="RefSeq" id="WP_341682411.1">
    <property type="nucleotide sequence ID" value="NZ_JBBYHT010000002.1"/>
</dbReference>
<evidence type="ECO:0000313" key="2">
    <source>
        <dbReference type="Proteomes" id="UP001393056"/>
    </source>
</evidence>
<dbReference type="EMBL" id="JBBYHT010000002">
    <property type="protein sequence ID" value="MEL1247382.1"/>
    <property type="molecule type" value="Genomic_DNA"/>
</dbReference>
<keyword evidence="2" id="KW-1185">Reference proteome</keyword>
<proteinExistence type="predicted"/>
<comment type="caution">
    <text evidence="1">The sequence shown here is derived from an EMBL/GenBank/DDBJ whole genome shotgun (WGS) entry which is preliminary data.</text>
</comment>
<dbReference type="Proteomes" id="UP001393056">
    <property type="component" value="Unassembled WGS sequence"/>
</dbReference>
<gene>
    <name evidence="1" type="ORF">AAEO58_04935</name>
</gene>
<protein>
    <submittedName>
        <fullName evidence="1">Uncharacterized protein</fullName>
    </submittedName>
</protein>
<sequence length="88" mass="10540">MFFIATTQIDSSQCEYDVVSTIDTETSPRFNKNILNQNFNDVMVVYKTENVDFNLNEDELTKTLYFISTDSFDEIWSKEEDNYWENYM</sequence>